<protein>
    <recommendedName>
        <fullName evidence="3">Uracil DNA glycosylase superfamily protein</fullName>
    </recommendedName>
</protein>
<evidence type="ECO:0008006" key="3">
    <source>
        <dbReference type="Google" id="ProtNLM"/>
    </source>
</evidence>
<accession>A0ABS0TIX6</accession>
<reference evidence="1 2" key="1">
    <citation type="submission" date="2020-12" db="EMBL/GenBank/DDBJ databases">
        <title>Salegentibacter orientalis sp. nov., isolated from costal sediment.</title>
        <authorList>
            <person name="Lian F.-B."/>
        </authorList>
    </citation>
    <scope>NUCLEOTIDE SEQUENCE [LARGE SCALE GENOMIC DNA]</scope>
    <source>
        <strain evidence="1 2">F60176</strain>
    </source>
</reference>
<gene>
    <name evidence="1" type="ORF">I6U50_13400</name>
</gene>
<comment type="caution">
    <text evidence="1">The sequence shown here is derived from an EMBL/GenBank/DDBJ whole genome shotgun (WGS) entry which is preliminary data.</text>
</comment>
<dbReference type="RefSeq" id="WP_198639208.1">
    <property type="nucleotide sequence ID" value="NZ_JAEHNY010000013.1"/>
</dbReference>
<evidence type="ECO:0000313" key="1">
    <source>
        <dbReference type="EMBL" id="MBI6121019.1"/>
    </source>
</evidence>
<dbReference type="EMBL" id="JAEHNY010000013">
    <property type="protein sequence ID" value="MBI6121019.1"/>
    <property type="molecule type" value="Genomic_DNA"/>
</dbReference>
<sequence>MKPASTYSEISEGALLLHQQIVGLAKENPEIQSLYKGCQLLFSPLLERPKILLIGFNPGSGYYNWHGKIVEEFQPMKALEYYLNTHPLADQTKSLFRQAGMEEDLQYHTVKTNFYYWATDNVADFNRLMQLLPEELSTKIFHQARVWTKQLIDGLQPHMIIAEGFKAYDEIAVLFPEKLQEESSGSVRSFVTPKGLKVLGYKRNQGSIIGKEEVVKSLFVFESTKIGNHKVISKYHGNI</sequence>
<name>A0ABS0TIX6_9FLAO</name>
<dbReference type="Proteomes" id="UP000635665">
    <property type="component" value="Unassembled WGS sequence"/>
</dbReference>
<proteinExistence type="predicted"/>
<keyword evidence="2" id="KW-1185">Reference proteome</keyword>
<organism evidence="1 2">
    <name type="scientific">Salegentibacter maritimus</name>
    <dbReference type="NCBI Taxonomy" id="2794347"/>
    <lineage>
        <taxon>Bacteria</taxon>
        <taxon>Pseudomonadati</taxon>
        <taxon>Bacteroidota</taxon>
        <taxon>Flavobacteriia</taxon>
        <taxon>Flavobacteriales</taxon>
        <taxon>Flavobacteriaceae</taxon>
        <taxon>Salegentibacter</taxon>
    </lineage>
</organism>
<evidence type="ECO:0000313" key="2">
    <source>
        <dbReference type="Proteomes" id="UP000635665"/>
    </source>
</evidence>